<dbReference type="GO" id="GO:0008168">
    <property type="term" value="F:methyltransferase activity"/>
    <property type="evidence" value="ECO:0007669"/>
    <property type="project" value="TreeGrafter"/>
</dbReference>
<proteinExistence type="inferred from homology"/>
<evidence type="ECO:0000313" key="3">
    <source>
        <dbReference type="EMBL" id="KAF4970218.1"/>
    </source>
</evidence>
<evidence type="ECO:0000313" key="4">
    <source>
        <dbReference type="Proteomes" id="UP000622797"/>
    </source>
</evidence>
<evidence type="ECO:0008006" key="5">
    <source>
        <dbReference type="Google" id="ProtNLM"/>
    </source>
</evidence>
<dbReference type="Proteomes" id="UP000622797">
    <property type="component" value="Unassembled WGS sequence"/>
</dbReference>
<keyword evidence="4" id="KW-1185">Reference proteome</keyword>
<dbReference type="CDD" id="cd02440">
    <property type="entry name" value="AdoMet_MTases"/>
    <property type="match status" value="1"/>
</dbReference>
<gene>
    <name evidence="3" type="ORF">FSARC_2704</name>
</gene>
<dbReference type="EMBL" id="JABEXW010000133">
    <property type="protein sequence ID" value="KAF4970218.1"/>
    <property type="molecule type" value="Genomic_DNA"/>
</dbReference>
<evidence type="ECO:0000256" key="1">
    <source>
        <dbReference type="ARBA" id="ARBA00038158"/>
    </source>
</evidence>
<dbReference type="PANTHER" id="PTHR43591">
    <property type="entry name" value="METHYLTRANSFERASE"/>
    <property type="match status" value="1"/>
</dbReference>
<reference evidence="3" key="2">
    <citation type="submission" date="2020-05" db="EMBL/GenBank/DDBJ databases">
        <authorList>
            <person name="Kim H.-S."/>
            <person name="Proctor R.H."/>
            <person name="Brown D.W."/>
        </authorList>
    </citation>
    <scope>NUCLEOTIDE SEQUENCE</scope>
    <source>
        <strain evidence="3">NRRL 20472</strain>
    </source>
</reference>
<dbReference type="Gene3D" id="3.40.50.150">
    <property type="entry name" value="Vaccinia Virus protein VP39"/>
    <property type="match status" value="1"/>
</dbReference>
<organism evidence="3 4">
    <name type="scientific">Fusarium sarcochroum</name>
    <dbReference type="NCBI Taxonomy" id="1208366"/>
    <lineage>
        <taxon>Eukaryota</taxon>
        <taxon>Fungi</taxon>
        <taxon>Dikarya</taxon>
        <taxon>Ascomycota</taxon>
        <taxon>Pezizomycotina</taxon>
        <taxon>Sordariomycetes</taxon>
        <taxon>Hypocreomycetidae</taxon>
        <taxon>Hypocreales</taxon>
        <taxon>Nectriaceae</taxon>
        <taxon>Fusarium</taxon>
        <taxon>Fusarium lateritium species complex</taxon>
    </lineage>
</organism>
<feature type="region of interest" description="Disordered" evidence="2">
    <location>
        <begin position="1"/>
        <end position="34"/>
    </location>
</feature>
<dbReference type="AlphaFoldDB" id="A0A8H4XCL6"/>
<dbReference type="InterPro" id="IPR029063">
    <property type="entry name" value="SAM-dependent_MTases_sf"/>
</dbReference>
<comment type="caution">
    <text evidence="3">The sequence shown here is derived from an EMBL/GenBank/DDBJ whole genome shotgun (WGS) entry which is preliminary data.</text>
</comment>
<protein>
    <recommendedName>
        <fullName evidence="5">Methyltransferase</fullName>
    </recommendedName>
</protein>
<sequence>MPEDRDNSLAVDENAAADNTFDDGDSALERDSGSEVTSLKSSILKYRQENGRTYHAYKDGDRKRAIRYTKPSQSTTWSNQTLADLQHHLFLLTFDEKLHAAPLPKDVRRVFDAGCGTGIWAIEFGDEHPECEVVGVDLSPIQPAAVPPNVSFYVDDLEEPWDYSSNFDFIFARFLTGSIRDWPKFFEQSHKNLYPGGVIEMIDIVYPMQSDDDSLPEDSALYKWSNLLHTAFVNNGSPMNSALKYKDQLEEAGFVDVNVVKRKWPQNRWPKDPKHKQIGIWANQNATDALSALSLAVFTRPQGHGGLGWTKEEVEVFLTDVRKDIKDVNIHAYWPIWSVYASKSEN</sequence>
<dbReference type="SUPFAM" id="SSF53335">
    <property type="entry name" value="S-adenosyl-L-methionine-dependent methyltransferases"/>
    <property type="match status" value="1"/>
</dbReference>
<reference evidence="3" key="1">
    <citation type="journal article" date="2020" name="BMC Genomics">
        <title>Correction to: Identification and distribution of gene clusters required for synthesis of sphingolipid metabolism inhibitors in diverse species of the filamentous fungus Fusarium.</title>
        <authorList>
            <person name="Kim H.S."/>
            <person name="Lohmar J.M."/>
            <person name="Busman M."/>
            <person name="Brown D.W."/>
            <person name="Naumann T.A."/>
            <person name="Divon H.H."/>
            <person name="Lysoe E."/>
            <person name="Uhlig S."/>
            <person name="Proctor R.H."/>
        </authorList>
    </citation>
    <scope>NUCLEOTIDE SEQUENCE</scope>
    <source>
        <strain evidence="3">NRRL 20472</strain>
    </source>
</reference>
<dbReference type="Pfam" id="PF13489">
    <property type="entry name" value="Methyltransf_23"/>
    <property type="match status" value="1"/>
</dbReference>
<name>A0A8H4XCL6_9HYPO</name>
<dbReference type="OrthoDB" id="2013972at2759"/>
<comment type="similarity">
    <text evidence="1">Belongs to the methyltransferase superfamily. LaeA methyltransferase family.</text>
</comment>
<evidence type="ECO:0000256" key="2">
    <source>
        <dbReference type="SAM" id="MobiDB-lite"/>
    </source>
</evidence>
<accession>A0A8H4XCL6</accession>
<dbReference type="PANTHER" id="PTHR43591:SF31">
    <property type="entry name" value="LAEA-LIKE, PUTATIVE (AFU_ORTHOLOGUE AFUA_8G01930)-RELATED"/>
    <property type="match status" value="1"/>
</dbReference>